<proteinExistence type="predicted"/>
<sequence>MTMNVRTLAAERRRGELGAFLRSRREHLSPAAVGLPDGFRRRTPGLRREEVAMLADVGITWYTWLEQGRDVRASEEVLIAIADALRLDAVERRHLFVLSDRPSPELQSTNPEKLEEPVQRMLASLSGQPAYVTGRRWDILGWNRAATLVFGDYGQLSVDERNLMFMVFANARHRRLLVDWEEVARASLAMFRNDSARYVGDPDFERLISTLRHRSDEFNAWWRRHEVLNPLSNIKRIRHPRKGLMVFEYTSFALLDGSDRKLTVYTPLDECRTADKLDALIVSARREL</sequence>
<dbReference type="Pfam" id="PF13560">
    <property type="entry name" value="HTH_31"/>
    <property type="match status" value="1"/>
</dbReference>
<evidence type="ECO:0000259" key="1">
    <source>
        <dbReference type="SMART" id="SM00530"/>
    </source>
</evidence>
<dbReference type="CDD" id="cd00093">
    <property type="entry name" value="HTH_XRE"/>
    <property type="match status" value="1"/>
</dbReference>
<dbReference type="SUPFAM" id="SSF47413">
    <property type="entry name" value="lambda repressor-like DNA-binding domains"/>
    <property type="match status" value="1"/>
</dbReference>
<evidence type="ECO:0000313" key="2">
    <source>
        <dbReference type="EMBL" id="NUY02476.1"/>
    </source>
</evidence>
<dbReference type="InterPro" id="IPR010982">
    <property type="entry name" value="Lambda_DNA-bd_dom_sf"/>
</dbReference>
<gene>
    <name evidence="2" type="ORF">G5S42_22870</name>
</gene>
<protein>
    <submittedName>
        <fullName evidence="2">Helix-turn-helix domain-containing protein</fullName>
    </submittedName>
</protein>
<reference evidence="2 3" key="1">
    <citation type="submission" date="2020-02" db="EMBL/GenBank/DDBJ databases">
        <title>Paraburkholderia simonii sp. nov. and Paraburkholderia youngii sp. nov. Brazilian and Mexican Mimosa-associated rhizobia.</title>
        <authorList>
            <person name="Mavima L."/>
            <person name="Beukes C.W."/>
            <person name="Chan W.Y."/>
            <person name="Palmer M."/>
            <person name="De Meyer S.E."/>
            <person name="James E.K."/>
            <person name="Venter S.N."/>
            <person name="Steenkamp E.T."/>
        </authorList>
    </citation>
    <scope>NUCLEOTIDE SEQUENCE [LARGE SCALE GENOMIC DNA]</scope>
    <source>
        <strain evidence="2 3">JPY169</strain>
    </source>
</reference>
<dbReference type="SMART" id="SM00530">
    <property type="entry name" value="HTH_XRE"/>
    <property type="match status" value="1"/>
</dbReference>
<dbReference type="Pfam" id="PF17765">
    <property type="entry name" value="MLTR_LBD"/>
    <property type="match status" value="1"/>
</dbReference>
<dbReference type="Gene3D" id="3.30.450.180">
    <property type="match status" value="1"/>
</dbReference>
<accession>A0A7Y6N1R5</accession>
<dbReference type="Proteomes" id="UP000594380">
    <property type="component" value="Unassembled WGS sequence"/>
</dbReference>
<dbReference type="PANTHER" id="PTHR35010:SF3">
    <property type="entry name" value="BLL4873 PROTEIN"/>
    <property type="match status" value="1"/>
</dbReference>
<comment type="caution">
    <text evidence="2">The sequence shown here is derived from an EMBL/GenBank/DDBJ whole genome shotgun (WGS) entry which is preliminary data.</text>
</comment>
<dbReference type="EMBL" id="JAALDK010000001">
    <property type="protein sequence ID" value="NUY02476.1"/>
    <property type="molecule type" value="Genomic_DNA"/>
</dbReference>
<dbReference type="GO" id="GO:0003677">
    <property type="term" value="F:DNA binding"/>
    <property type="evidence" value="ECO:0007669"/>
    <property type="project" value="InterPro"/>
</dbReference>
<dbReference type="PANTHER" id="PTHR35010">
    <property type="entry name" value="BLL4672 PROTEIN-RELATED"/>
    <property type="match status" value="1"/>
</dbReference>
<dbReference type="InterPro" id="IPR001387">
    <property type="entry name" value="Cro/C1-type_HTH"/>
</dbReference>
<dbReference type="InterPro" id="IPR041413">
    <property type="entry name" value="MLTR_LBD"/>
</dbReference>
<evidence type="ECO:0000313" key="3">
    <source>
        <dbReference type="Proteomes" id="UP000594380"/>
    </source>
</evidence>
<name>A0A7Y6N1R5_9BURK</name>
<organism evidence="2 3">
    <name type="scientific">Paraburkholderia youngii</name>
    <dbReference type="NCBI Taxonomy" id="2782701"/>
    <lineage>
        <taxon>Bacteria</taxon>
        <taxon>Pseudomonadati</taxon>
        <taxon>Pseudomonadota</taxon>
        <taxon>Betaproteobacteria</taxon>
        <taxon>Burkholderiales</taxon>
        <taxon>Burkholderiaceae</taxon>
        <taxon>Paraburkholderia</taxon>
    </lineage>
</organism>
<dbReference type="AlphaFoldDB" id="A0A7Y6N1R5"/>
<dbReference type="Gene3D" id="1.10.260.40">
    <property type="entry name" value="lambda repressor-like DNA-binding domains"/>
    <property type="match status" value="1"/>
</dbReference>
<feature type="domain" description="HTH cro/C1-type" evidence="1">
    <location>
        <begin position="20"/>
        <end position="92"/>
    </location>
</feature>